<dbReference type="Gene3D" id="1.20.140.160">
    <property type="match status" value="1"/>
</dbReference>
<dbReference type="AlphaFoldDB" id="A0A853DKF3"/>
<organism evidence="8 9">
    <name type="scientific">Allobranchiibius huperziae</name>
    <dbReference type="NCBI Taxonomy" id="1874116"/>
    <lineage>
        <taxon>Bacteria</taxon>
        <taxon>Bacillati</taxon>
        <taxon>Actinomycetota</taxon>
        <taxon>Actinomycetes</taxon>
        <taxon>Micrococcales</taxon>
        <taxon>Dermacoccaceae</taxon>
        <taxon>Allobranchiibius</taxon>
    </lineage>
</organism>
<dbReference type="SUPFAM" id="SSF88946">
    <property type="entry name" value="Sigma2 domain of RNA polymerase sigma factors"/>
    <property type="match status" value="1"/>
</dbReference>
<keyword evidence="2" id="KW-0731">Sigma factor</keyword>
<keyword evidence="1" id="KW-0805">Transcription regulation</keyword>
<dbReference type="Pfam" id="PF04539">
    <property type="entry name" value="Sigma70_r3"/>
    <property type="match status" value="1"/>
</dbReference>
<name>A0A853DKF3_9MICO</name>
<dbReference type="InterPro" id="IPR007627">
    <property type="entry name" value="RNA_pol_sigma70_r2"/>
</dbReference>
<feature type="domain" description="RNA polymerase sigma-70 region 3" evidence="5">
    <location>
        <begin position="126"/>
        <end position="178"/>
    </location>
</feature>
<dbReference type="PRINTS" id="PR00046">
    <property type="entry name" value="SIGMA70FCT"/>
</dbReference>
<dbReference type="InterPro" id="IPR013325">
    <property type="entry name" value="RNA_pol_sigma_r2"/>
</dbReference>
<dbReference type="CDD" id="cd06171">
    <property type="entry name" value="Sigma70_r4"/>
    <property type="match status" value="1"/>
</dbReference>
<accession>A0A853DKF3</accession>
<dbReference type="InterPro" id="IPR013324">
    <property type="entry name" value="RNA_pol_sigma_r3/r4-like"/>
</dbReference>
<proteinExistence type="predicted"/>
<keyword evidence="3" id="KW-0238">DNA-binding</keyword>
<dbReference type="InterPro" id="IPR007630">
    <property type="entry name" value="RNA_pol_sigma70_r4"/>
</dbReference>
<feature type="domain" description="RNA polymerase sigma-70 region 4" evidence="7">
    <location>
        <begin position="211"/>
        <end position="259"/>
    </location>
</feature>
<protein>
    <submittedName>
        <fullName evidence="8">RNA polymerase sigma-B factor</fullName>
    </submittedName>
</protein>
<dbReference type="InterPro" id="IPR014284">
    <property type="entry name" value="RNA_pol_sigma-70_dom"/>
</dbReference>
<evidence type="ECO:0000259" key="5">
    <source>
        <dbReference type="Pfam" id="PF04539"/>
    </source>
</evidence>
<evidence type="ECO:0000313" key="9">
    <source>
        <dbReference type="Proteomes" id="UP000571817"/>
    </source>
</evidence>
<evidence type="ECO:0000256" key="2">
    <source>
        <dbReference type="ARBA" id="ARBA00023082"/>
    </source>
</evidence>
<evidence type="ECO:0000256" key="3">
    <source>
        <dbReference type="ARBA" id="ARBA00023125"/>
    </source>
</evidence>
<dbReference type="InterPro" id="IPR007624">
    <property type="entry name" value="RNA_pol_sigma70_r3"/>
</dbReference>
<gene>
    <name evidence="8" type="ORF">HNR15_003531</name>
</gene>
<evidence type="ECO:0000259" key="7">
    <source>
        <dbReference type="Pfam" id="PF04545"/>
    </source>
</evidence>
<dbReference type="Pfam" id="PF04542">
    <property type="entry name" value="Sigma70_r2"/>
    <property type="match status" value="1"/>
</dbReference>
<dbReference type="InterPro" id="IPR000943">
    <property type="entry name" value="RNA_pol_sigma70"/>
</dbReference>
<reference evidence="8 9" key="1">
    <citation type="submission" date="2020-07" db="EMBL/GenBank/DDBJ databases">
        <title>Sequencing the genomes of 1000 actinobacteria strains.</title>
        <authorList>
            <person name="Klenk H.-P."/>
        </authorList>
    </citation>
    <scope>NUCLEOTIDE SEQUENCE [LARGE SCALE GENOMIC DNA]</scope>
    <source>
        <strain evidence="8 9">DSM 29531</strain>
    </source>
</reference>
<dbReference type="GO" id="GO:0003677">
    <property type="term" value="F:DNA binding"/>
    <property type="evidence" value="ECO:0007669"/>
    <property type="project" value="UniProtKB-KW"/>
</dbReference>
<feature type="domain" description="RNA polymerase sigma-70 region 2" evidence="6">
    <location>
        <begin position="47"/>
        <end position="114"/>
    </location>
</feature>
<evidence type="ECO:0000256" key="1">
    <source>
        <dbReference type="ARBA" id="ARBA00023015"/>
    </source>
</evidence>
<dbReference type="Pfam" id="PF04545">
    <property type="entry name" value="Sigma70_r4"/>
    <property type="match status" value="1"/>
</dbReference>
<dbReference type="RefSeq" id="WP_179483905.1">
    <property type="nucleotide sequence ID" value="NZ_JACCFW010000003.1"/>
</dbReference>
<dbReference type="EMBL" id="JACCFW010000003">
    <property type="protein sequence ID" value="NYJ76513.1"/>
    <property type="molecule type" value="Genomic_DNA"/>
</dbReference>
<dbReference type="GO" id="GO:0016987">
    <property type="term" value="F:sigma factor activity"/>
    <property type="evidence" value="ECO:0007669"/>
    <property type="project" value="UniProtKB-KW"/>
</dbReference>
<evidence type="ECO:0000259" key="6">
    <source>
        <dbReference type="Pfam" id="PF04542"/>
    </source>
</evidence>
<dbReference type="PANTHER" id="PTHR30385">
    <property type="entry name" value="SIGMA FACTOR F FLAGELLAR"/>
    <property type="match status" value="1"/>
</dbReference>
<dbReference type="Proteomes" id="UP000571817">
    <property type="component" value="Unassembled WGS sequence"/>
</dbReference>
<dbReference type="Gene3D" id="1.20.120.1810">
    <property type="match status" value="1"/>
</dbReference>
<sequence length="272" mass="29647">MIHDSKLGGAGQTASADRDARTATLLERARLSLDSASAELLRADAIELNIALATSIARRYTNRGVELDDLRQVGLVALVLAIDRFDPQHGTRFTPFASITIHGELKRYLRDHAWAVRPPRRLHDRYNEINGIVHELTQKLGRSPSTEQIAQSMGLTTAQVQEARHIASSYTATSLNALVVDQGDNVAGDGLNLGTVPSIEARLTALQLGQAIATLPPRDRLIVQLRFDQDLTQREIGERLGISQMQVSRLISSLMNHLRDVLGGVGPASCPS</sequence>
<evidence type="ECO:0000313" key="8">
    <source>
        <dbReference type="EMBL" id="NYJ76513.1"/>
    </source>
</evidence>
<dbReference type="GO" id="GO:0006352">
    <property type="term" value="P:DNA-templated transcription initiation"/>
    <property type="evidence" value="ECO:0007669"/>
    <property type="project" value="InterPro"/>
</dbReference>
<comment type="caution">
    <text evidence="8">The sequence shown here is derived from an EMBL/GenBank/DDBJ whole genome shotgun (WGS) entry which is preliminary data.</text>
</comment>
<evidence type="ECO:0000256" key="4">
    <source>
        <dbReference type="ARBA" id="ARBA00023163"/>
    </source>
</evidence>
<dbReference type="PANTHER" id="PTHR30385:SF4">
    <property type="entry name" value="RNA POLYMERASE SIGMA-E FACTOR"/>
    <property type="match status" value="1"/>
</dbReference>
<keyword evidence="4" id="KW-0804">Transcription</keyword>
<dbReference type="SUPFAM" id="SSF88659">
    <property type="entry name" value="Sigma3 and sigma4 domains of RNA polymerase sigma factors"/>
    <property type="match status" value="2"/>
</dbReference>
<dbReference type="NCBIfam" id="TIGR02937">
    <property type="entry name" value="sigma70-ECF"/>
    <property type="match status" value="1"/>
</dbReference>
<keyword evidence="9" id="KW-1185">Reference proteome</keyword>